<dbReference type="AlphaFoldDB" id="A0A8J2SP42"/>
<sequence length="350" mass="37934">MADVQPTQQPKKRPKKPPPATERADLATLYCLQATARCALDGCAVCAHRICQHGAPGRPLPPPQRPESCPRVVDESPGPDLGQLYGGCRVLTVGDGDLSFSVALAERGECASLTASTLEPDLETLQREYDGLDVRGHARRIDDVRYGVDARRLSFDESFDRIVFNFPCLPVSDGKDGNSEGSGKADASAIEENKALVRAFVRSAVPLLAPGGEIHVAHKTKEPFSWWGFPCLVSHALLTYRGALVFDRAAYQPYANRKARDRKSFSAIDAVVYVYARDGAGAPPTLPPLASSNGAPSPFYEGALPPARDVVTSRRVCRVVRLDAELMARVREASLAAASASSRKKRRKKR</sequence>
<dbReference type="InterPro" id="IPR029063">
    <property type="entry name" value="SAM-dependent_MTases_sf"/>
</dbReference>
<feature type="domain" description="25S rRNA (uridine-N(3))-methyltransferase BMT5-like" evidence="2">
    <location>
        <begin position="91"/>
        <end position="257"/>
    </location>
</feature>
<comment type="caution">
    <text evidence="3">The sequence shown here is derived from an EMBL/GenBank/DDBJ whole genome shotgun (WGS) entry which is preliminary data.</text>
</comment>
<dbReference type="Gene3D" id="3.40.50.150">
    <property type="entry name" value="Vaccinia Virus protein VP39"/>
    <property type="match status" value="1"/>
</dbReference>
<dbReference type="PANTHER" id="PTHR11538:SF104">
    <property type="entry name" value="25S RRNA (URIDINE-N(3))-METHYLTRANSFERASE BMT5-LIKE DOMAIN-CONTAINING PROTEIN"/>
    <property type="match status" value="1"/>
</dbReference>
<name>A0A8J2SP42_9STRA</name>
<organism evidence="3 4">
    <name type="scientific">Pelagomonas calceolata</name>
    <dbReference type="NCBI Taxonomy" id="35677"/>
    <lineage>
        <taxon>Eukaryota</taxon>
        <taxon>Sar</taxon>
        <taxon>Stramenopiles</taxon>
        <taxon>Ochrophyta</taxon>
        <taxon>Pelagophyceae</taxon>
        <taxon>Pelagomonadales</taxon>
        <taxon>Pelagomonadaceae</taxon>
        <taxon>Pelagomonas</taxon>
    </lineage>
</organism>
<dbReference type="Pfam" id="PF10354">
    <property type="entry name" value="BMT5-like"/>
    <property type="match status" value="1"/>
</dbReference>
<protein>
    <recommendedName>
        <fullName evidence="2">25S rRNA (uridine-N(3))-methyltransferase BMT5-like domain-containing protein</fullName>
    </recommendedName>
</protein>
<gene>
    <name evidence="3" type="ORF">PECAL_4P17000</name>
</gene>
<dbReference type="EMBL" id="CAKKNE010000004">
    <property type="protein sequence ID" value="CAH0374421.1"/>
    <property type="molecule type" value="Genomic_DNA"/>
</dbReference>
<dbReference type="GO" id="GO:0070042">
    <property type="term" value="F:rRNA (uridine-N3-)-methyltransferase activity"/>
    <property type="evidence" value="ECO:0007669"/>
    <property type="project" value="InterPro"/>
</dbReference>
<proteinExistence type="predicted"/>
<dbReference type="SUPFAM" id="SSF53335">
    <property type="entry name" value="S-adenosyl-L-methionine-dependent methyltransferases"/>
    <property type="match status" value="1"/>
</dbReference>
<dbReference type="InterPro" id="IPR019446">
    <property type="entry name" value="BMT5-like"/>
</dbReference>
<accession>A0A8J2SP42</accession>
<dbReference type="Proteomes" id="UP000789595">
    <property type="component" value="Unassembled WGS sequence"/>
</dbReference>
<dbReference type="PANTHER" id="PTHR11538">
    <property type="entry name" value="PHENYLALANYL-TRNA SYNTHETASE"/>
    <property type="match status" value="1"/>
</dbReference>
<evidence type="ECO:0000256" key="1">
    <source>
        <dbReference type="SAM" id="MobiDB-lite"/>
    </source>
</evidence>
<evidence type="ECO:0000313" key="3">
    <source>
        <dbReference type="EMBL" id="CAH0374421.1"/>
    </source>
</evidence>
<dbReference type="GO" id="GO:0005737">
    <property type="term" value="C:cytoplasm"/>
    <property type="evidence" value="ECO:0007669"/>
    <property type="project" value="TreeGrafter"/>
</dbReference>
<evidence type="ECO:0000313" key="4">
    <source>
        <dbReference type="Proteomes" id="UP000789595"/>
    </source>
</evidence>
<evidence type="ECO:0000259" key="2">
    <source>
        <dbReference type="Pfam" id="PF10354"/>
    </source>
</evidence>
<dbReference type="OrthoDB" id="273345at2759"/>
<dbReference type="GO" id="GO:0070475">
    <property type="term" value="P:rRNA base methylation"/>
    <property type="evidence" value="ECO:0007669"/>
    <property type="project" value="InterPro"/>
</dbReference>
<keyword evidence="4" id="KW-1185">Reference proteome</keyword>
<feature type="region of interest" description="Disordered" evidence="1">
    <location>
        <begin position="1"/>
        <end position="21"/>
    </location>
</feature>
<reference evidence="3" key="1">
    <citation type="submission" date="2021-11" db="EMBL/GenBank/DDBJ databases">
        <authorList>
            <consortium name="Genoscope - CEA"/>
            <person name="William W."/>
        </authorList>
    </citation>
    <scope>NUCLEOTIDE SEQUENCE</scope>
</reference>